<reference evidence="1 2" key="1">
    <citation type="submission" date="2017-06" db="EMBL/GenBank/DDBJ databases">
        <title>Ant-infecting Ophiocordyceps genomes reveal a high diversity of potential behavioral manipulation genes and a possible major role for enterotoxins.</title>
        <authorList>
            <person name="De Bekker C."/>
            <person name="Evans H.C."/>
            <person name="Brachmann A."/>
            <person name="Hughes D.P."/>
        </authorList>
    </citation>
    <scope>NUCLEOTIDE SEQUENCE [LARGE SCALE GENOMIC DNA]</scope>
    <source>
        <strain evidence="1 2">Map16</strain>
    </source>
</reference>
<protein>
    <submittedName>
        <fullName evidence="1">Uncharacterized protein</fullName>
    </submittedName>
</protein>
<accession>A0A2C5ZCI7</accession>
<dbReference type="AlphaFoldDB" id="A0A2C5ZCI7"/>
<organism evidence="1 2">
    <name type="scientific">Ophiocordyceps camponoti-rufipedis</name>
    <dbReference type="NCBI Taxonomy" id="2004952"/>
    <lineage>
        <taxon>Eukaryota</taxon>
        <taxon>Fungi</taxon>
        <taxon>Dikarya</taxon>
        <taxon>Ascomycota</taxon>
        <taxon>Pezizomycotina</taxon>
        <taxon>Sordariomycetes</taxon>
        <taxon>Hypocreomycetidae</taxon>
        <taxon>Hypocreales</taxon>
        <taxon>Ophiocordycipitaceae</taxon>
        <taxon>Ophiocordyceps</taxon>
    </lineage>
</organism>
<sequence length="77" mass="9153">MHYEQYKRLADCELTTPRSSTMQTPCPPRAVRWRQRHFLFARDAGGIESRPRRLWELAIGPPLPVVSWEEDEDEKEE</sequence>
<dbReference type="Proteomes" id="UP000226431">
    <property type="component" value="Unassembled WGS sequence"/>
</dbReference>
<comment type="caution">
    <text evidence="1">The sequence shown here is derived from an EMBL/GenBank/DDBJ whole genome shotgun (WGS) entry which is preliminary data.</text>
</comment>
<gene>
    <name evidence="1" type="ORF">CDD80_469</name>
</gene>
<dbReference type="EMBL" id="NJES01000113">
    <property type="protein sequence ID" value="PHH77583.1"/>
    <property type="molecule type" value="Genomic_DNA"/>
</dbReference>
<evidence type="ECO:0000313" key="1">
    <source>
        <dbReference type="EMBL" id="PHH77583.1"/>
    </source>
</evidence>
<keyword evidence="2" id="KW-1185">Reference proteome</keyword>
<proteinExistence type="predicted"/>
<name>A0A2C5ZCI7_9HYPO</name>
<evidence type="ECO:0000313" key="2">
    <source>
        <dbReference type="Proteomes" id="UP000226431"/>
    </source>
</evidence>